<proteinExistence type="inferred from homology"/>
<gene>
    <name evidence="19" type="ORF">MNBD_GAMMA22-1248</name>
</gene>
<comment type="catalytic activity">
    <reaction evidence="17">
        <text>DNA(n) + a 2'-deoxyribonucleoside 5'-triphosphate = DNA(n+1) + diphosphate</text>
        <dbReference type="Rhea" id="RHEA:22508"/>
        <dbReference type="Rhea" id="RHEA-COMP:17339"/>
        <dbReference type="Rhea" id="RHEA-COMP:17340"/>
        <dbReference type="ChEBI" id="CHEBI:33019"/>
        <dbReference type="ChEBI" id="CHEBI:61560"/>
        <dbReference type="ChEBI" id="CHEBI:173112"/>
        <dbReference type="EC" id="2.7.7.7"/>
    </reaction>
</comment>
<keyword evidence="11" id="KW-0479">Metal-binding</keyword>
<dbReference type="PANTHER" id="PTHR11076">
    <property type="entry name" value="DNA REPAIR POLYMERASE UMUC / TRANSFERASE FAMILY MEMBER"/>
    <property type="match status" value="1"/>
</dbReference>
<sequence>MIIHIDMDAFFASVEIRENPELRNRPIVVGGAAASRSVVSAASYQARRFGIYSAMPMAMAKRACPQLVIVPVNMPLYVEVSQQIHEIFSRYTPQIEPLSLDEAFLDVTASMRLFGSPIEIARKIKESIFVELNLVASVGVAPNKFLAKMASDENKPDGFLVIHEDKIQEFLDPMPVTRLWGVGKVTATRLERFGITKVTQLRQQSETFMRDQFGNQGLHLMQLAKGHDNRRVKPEHKAKSISHETTFASDIYDDQVLKSVLLGLTEQVAYRLRAKNIEGRTVQLKLRNAEFHTITRSYTLDHDSNSTNEIWQVCVKLFTKVRQENKDSIRLIGMGVTGFKKNQARQHDLFVQSDPKQDILDKLSDTINERYGKKAVTRGSVRINSKKIKDQN</sequence>
<keyword evidence="10" id="KW-0235">DNA replication</keyword>
<evidence type="ECO:0000256" key="11">
    <source>
        <dbReference type="ARBA" id="ARBA00022723"/>
    </source>
</evidence>
<dbReference type="InterPro" id="IPR017961">
    <property type="entry name" value="DNA_pol_Y-fam_little_finger"/>
</dbReference>
<comment type="similarity">
    <text evidence="3">Belongs to the DNA polymerase type-Y family.</text>
</comment>
<evidence type="ECO:0000256" key="4">
    <source>
        <dbReference type="ARBA" id="ARBA00011245"/>
    </source>
</evidence>
<dbReference type="CDD" id="cd03586">
    <property type="entry name" value="PolY_Pol_IV_kappa"/>
    <property type="match status" value="1"/>
</dbReference>
<dbReference type="EC" id="2.7.7.7" evidence="5"/>
<evidence type="ECO:0000256" key="13">
    <source>
        <dbReference type="ARBA" id="ARBA00022842"/>
    </source>
</evidence>
<dbReference type="SUPFAM" id="SSF56672">
    <property type="entry name" value="DNA/RNA polymerases"/>
    <property type="match status" value="1"/>
</dbReference>
<dbReference type="GO" id="GO:0003684">
    <property type="term" value="F:damaged DNA binding"/>
    <property type="evidence" value="ECO:0007669"/>
    <property type="project" value="InterPro"/>
</dbReference>
<dbReference type="Pfam" id="PF00817">
    <property type="entry name" value="IMS"/>
    <property type="match status" value="1"/>
</dbReference>
<evidence type="ECO:0000256" key="16">
    <source>
        <dbReference type="ARBA" id="ARBA00023204"/>
    </source>
</evidence>
<dbReference type="AlphaFoldDB" id="A0A3B1AA59"/>
<keyword evidence="6" id="KW-0515">Mutator protein</keyword>
<keyword evidence="8 19" id="KW-0808">Transferase</keyword>
<keyword evidence="9 19" id="KW-0548">Nucleotidyltransferase</keyword>
<feature type="domain" description="UmuC" evidence="18">
    <location>
        <begin position="2"/>
        <end position="183"/>
    </location>
</feature>
<evidence type="ECO:0000256" key="1">
    <source>
        <dbReference type="ARBA" id="ARBA00001946"/>
    </source>
</evidence>
<dbReference type="Gene3D" id="1.10.150.20">
    <property type="entry name" value="5' to 3' exonuclease, C-terminal subdomain"/>
    <property type="match status" value="1"/>
</dbReference>
<dbReference type="InterPro" id="IPR043128">
    <property type="entry name" value="Rev_trsase/Diguanyl_cyclase"/>
</dbReference>
<evidence type="ECO:0000256" key="3">
    <source>
        <dbReference type="ARBA" id="ARBA00010945"/>
    </source>
</evidence>
<dbReference type="InterPro" id="IPR036775">
    <property type="entry name" value="DNA_pol_Y-fam_lit_finger_sf"/>
</dbReference>
<dbReference type="GO" id="GO:0006281">
    <property type="term" value="P:DNA repair"/>
    <property type="evidence" value="ECO:0007669"/>
    <property type="project" value="UniProtKB-KW"/>
</dbReference>
<protein>
    <recommendedName>
        <fullName evidence="5">DNA-directed DNA polymerase</fullName>
        <ecNumber evidence="5">2.7.7.7</ecNumber>
    </recommendedName>
</protein>
<evidence type="ECO:0000256" key="14">
    <source>
        <dbReference type="ARBA" id="ARBA00022932"/>
    </source>
</evidence>
<dbReference type="NCBIfam" id="NF002677">
    <property type="entry name" value="PRK02406.1"/>
    <property type="match status" value="1"/>
</dbReference>
<evidence type="ECO:0000256" key="2">
    <source>
        <dbReference type="ARBA" id="ARBA00004496"/>
    </source>
</evidence>
<comment type="cofactor">
    <cofactor evidence="1">
        <name>Mg(2+)</name>
        <dbReference type="ChEBI" id="CHEBI:18420"/>
    </cofactor>
</comment>
<accession>A0A3B1AA59</accession>
<dbReference type="GO" id="GO:0046872">
    <property type="term" value="F:metal ion binding"/>
    <property type="evidence" value="ECO:0007669"/>
    <property type="project" value="UniProtKB-KW"/>
</dbReference>
<reference evidence="19" key="1">
    <citation type="submission" date="2018-06" db="EMBL/GenBank/DDBJ databases">
        <authorList>
            <person name="Zhirakovskaya E."/>
        </authorList>
    </citation>
    <scope>NUCLEOTIDE SEQUENCE</scope>
</reference>
<evidence type="ECO:0000256" key="15">
    <source>
        <dbReference type="ARBA" id="ARBA00023125"/>
    </source>
</evidence>
<dbReference type="GO" id="GO:0006260">
    <property type="term" value="P:DNA replication"/>
    <property type="evidence" value="ECO:0007669"/>
    <property type="project" value="UniProtKB-KW"/>
</dbReference>
<evidence type="ECO:0000256" key="10">
    <source>
        <dbReference type="ARBA" id="ARBA00022705"/>
    </source>
</evidence>
<dbReference type="Gene3D" id="3.40.1170.60">
    <property type="match status" value="1"/>
</dbReference>
<dbReference type="EMBL" id="UOFS01000030">
    <property type="protein sequence ID" value="VAW96913.1"/>
    <property type="molecule type" value="Genomic_DNA"/>
</dbReference>
<comment type="subunit">
    <text evidence="4">Monomer.</text>
</comment>
<evidence type="ECO:0000313" key="19">
    <source>
        <dbReference type="EMBL" id="VAW96913.1"/>
    </source>
</evidence>
<evidence type="ECO:0000256" key="6">
    <source>
        <dbReference type="ARBA" id="ARBA00022457"/>
    </source>
</evidence>
<dbReference type="SUPFAM" id="SSF100879">
    <property type="entry name" value="Lesion bypass DNA polymerase (Y-family), little finger domain"/>
    <property type="match status" value="1"/>
</dbReference>
<dbReference type="GO" id="GO:0042276">
    <property type="term" value="P:error-prone translesion synthesis"/>
    <property type="evidence" value="ECO:0007669"/>
    <property type="project" value="TreeGrafter"/>
</dbReference>
<dbReference type="Gene3D" id="3.30.70.270">
    <property type="match status" value="1"/>
</dbReference>
<dbReference type="InterPro" id="IPR022880">
    <property type="entry name" value="DNApol_IV"/>
</dbReference>
<comment type="subcellular location">
    <subcellularLocation>
        <location evidence="2">Cytoplasm</location>
    </subcellularLocation>
</comment>
<keyword evidence="14" id="KW-0239">DNA-directed DNA polymerase</keyword>
<evidence type="ECO:0000259" key="18">
    <source>
        <dbReference type="PROSITE" id="PS50173"/>
    </source>
</evidence>
<organism evidence="19">
    <name type="scientific">hydrothermal vent metagenome</name>
    <dbReference type="NCBI Taxonomy" id="652676"/>
    <lineage>
        <taxon>unclassified sequences</taxon>
        <taxon>metagenomes</taxon>
        <taxon>ecological metagenomes</taxon>
    </lineage>
</organism>
<evidence type="ECO:0000256" key="9">
    <source>
        <dbReference type="ARBA" id="ARBA00022695"/>
    </source>
</evidence>
<name>A0A3B1AA59_9ZZZZ</name>
<evidence type="ECO:0000256" key="5">
    <source>
        <dbReference type="ARBA" id="ARBA00012417"/>
    </source>
</evidence>
<keyword evidence="15" id="KW-0238">DNA-binding</keyword>
<keyword evidence="12" id="KW-0227">DNA damage</keyword>
<dbReference type="GO" id="GO:0003887">
    <property type="term" value="F:DNA-directed DNA polymerase activity"/>
    <property type="evidence" value="ECO:0007669"/>
    <property type="project" value="UniProtKB-KW"/>
</dbReference>
<dbReference type="Pfam" id="PF11799">
    <property type="entry name" value="IMS_C"/>
    <property type="match status" value="1"/>
</dbReference>
<evidence type="ECO:0000256" key="7">
    <source>
        <dbReference type="ARBA" id="ARBA00022490"/>
    </source>
</evidence>
<evidence type="ECO:0000256" key="8">
    <source>
        <dbReference type="ARBA" id="ARBA00022679"/>
    </source>
</evidence>
<dbReference type="Pfam" id="PF11798">
    <property type="entry name" value="IMS_HHH"/>
    <property type="match status" value="1"/>
</dbReference>
<dbReference type="Gene3D" id="3.30.1490.100">
    <property type="entry name" value="DNA polymerase, Y-family, little finger domain"/>
    <property type="match status" value="1"/>
</dbReference>
<dbReference type="NCBIfam" id="NF002751">
    <property type="entry name" value="PRK02794.1"/>
    <property type="match status" value="1"/>
</dbReference>
<evidence type="ECO:0000256" key="17">
    <source>
        <dbReference type="ARBA" id="ARBA00049244"/>
    </source>
</evidence>
<dbReference type="InterPro" id="IPR050116">
    <property type="entry name" value="DNA_polymerase-Y"/>
</dbReference>
<dbReference type="GO" id="GO:0005829">
    <property type="term" value="C:cytosol"/>
    <property type="evidence" value="ECO:0007669"/>
    <property type="project" value="TreeGrafter"/>
</dbReference>
<dbReference type="NCBIfam" id="NF003015">
    <property type="entry name" value="PRK03858.1"/>
    <property type="match status" value="1"/>
</dbReference>
<dbReference type="GO" id="GO:0009432">
    <property type="term" value="P:SOS response"/>
    <property type="evidence" value="ECO:0007669"/>
    <property type="project" value="TreeGrafter"/>
</dbReference>
<dbReference type="PANTHER" id="PTHR11076:SF33">
    <property type="entry name" value="DNA POLYMERASE KAPPA"/>
    <property type="match status" value="1"/>
</dbReference>
<keyword evidence="16" id="KW-0234">DNA repair</keyword>
<dbReference type="FunFam" id="3.40.1170.60:FF:000001">
    <property type="entry name" value="DNA polymerase IV"/>
    <property type="match status" value="1"/>
</dbReference>
<dbReference type="FunFam" id="3.30.1490.100:FF:000004">
    <property type="entry name" value="DNA polymerase IV"/>
    <property type="match status" value="1"/>
</dbReference>
<dbReference type="InterPro" id="IPR001126">
    <property type="entry name" value="UmuC"/>
</dbReference>
<dbReference type="InterPro" id="IPR024728">
    <property type="entry name" value="PolY_HhH_motif"/>
</dbReference>
<evidence type="ECO:0000256" key="12">
    <source>
        <dbReference type="ARBA" id="ARBA00022763"/>
    </source>
</evidence>
<dbReference type="InterPro" id="IPR043502">
    <property type="entry name" value="DNA/RNA_pol_sf"/>
</dbReference>
<dbReference type="HAMAP" id="MF_01113">
    <property type="entry name" value="DNApol_IV"/>
    <property type="match status" value="1"/>
</dbReference>
<keyword evidence="13" id="KW-0460">Magnesium</keyword>
<keyword evidence="7" id="KW-0963">Cytoplasm</keyword>
<dbReference type="PROSITE" id="PS50173">
    <property type="entry name" value="UMUC"/>
    <property type="match status" value="1"/>
</dbReference>